<dbReference type="InterPro" id="IPR052063">
    <property type="entry name" value="Polysaccharide_Lyase_1"/>
</dbReference>
<feature type="region of interest" description="Disordered" evidence="3">
    <location>
        <begin position="369"/>
        <end position="412"/>
    </location>
</feature>
<dbReference type="Proteomes" id="UP001301140">
    <property type="component" value="Unassembled WGS sequence"/>
</dbReference>
<keyword evidence="2" id="KW-0325">Glycoprotein</keyword>
<feature type="signal peptide" evidence="4">
    <location>
        <begin position="1"/>
        <end position="20"/>
    </location>
</feature>
<feature type="chain" id="PRO_5043035080" description="Pectate lyase" evidence="4">
    <location>
        <begin position="21"/>
        <end position="427"/>
    </location>
</feature>
<protein>
    <recommendedName>
        <fullName evidence="7">Pectate lyase</fullName>
    </recommendedName>
</protein>
<feature type="compositionally biased region" description="Basic and acidic residues" evidence="3">
    <location>
        <begin position="400"/>
        <end position="409"/>
    </location>
</feature>
<comment type="caution">
    <text evidence="5">The sequence shown here is derived from an EMBL/GenBank/DDBJ whole genome shotgun (WGS) entry which is preliminary data.</text>
</comment>
<organism evidence="5 6">
    <name type="scientific">Marinimicrococcus flavescens</name>
    <dbReference type="NCBI Taxonomy" id="3031815"/>
    <lineage>
        <taxon>Bacteria</taxon>
        <taxon>Pseudomonadati</taxon>
        <taxon>Pseudomonadota</taxon>
        <taxon>Alphaproteobacteria</taxon>
        <taxon>Geminicoccales</taxon>
        <taxon>Geminicoccaceae</taxon>
        <taxon>Marinimicrococcus</taxon>
    </lineage>
</organism>
<evidence type="ECO:0000256" key="1">
    <source>
        <dbReference type="ARBA" id="ARBA00022723"/>
    </source>
</evidence>
<gene>
    <name evidence="5" type="ORF">PZ740_06675</name>
</gene>
<dbReference type="PANTHER" id="PTHR42970:SF1">
    <property type="entry name" value="PECTATE LYASE C-RELATED"/>
    <property type="match status" value="1"/>
</dbReference>
<dbReference type="SUPFAM" id="SSF51126">
    <property type="entry name" value="Pectin lyase-like"/>
    <property type="match status" value="1"/>
</dbReference>
<evidence type="ECO:0000313" key="6">
    <source>
        <dbReference type="Proteomes" id="UP001301140"/>
    </source>
</evidence>
<dbReference type="Gene3D" id="2.160.20.10">
    <property type="entry name" value="Single-stranded right-handed beta-helix, Pectin lyase-like"/>
    <property type="match status" value="1"/>
</dbReference>
<feature type="compositionally biased region" description="Basic and acidic residues" evidence="3">
    <location>
        <begin position="378"/>
        <end position="392"/>
    </location>
</feature>
<evidence type="ECO:0000313" key="5">
    <source>
        <dbReference type="EMBL" id="MDF1586065.1"/>
    </source>
</evidence>
<dbReference type="AlphaFoldDB" id="A0AAP3XQZ6"/>
<evidence type="ECO:0008006" key="7">
    <source>
        <dbReference type="Google" id="ProtNLM"/>
    </source>
</evidence>
<evidence type="ECO:0000256" key="3">
    <source>
        <dbReference type="SAM" id="MobiDB-lite"/>
    </source>
</evidence>
<proteinExistence type="predicted"/>
<dbReference type="GO" id="GO:0046872">
    <property type="term" value="F:metal ion binding"/>
    <property type="evidence" value="ECO:0007669"/>
    <property type="project" value="UniProtKB-KW"/>
</dbReference>
<name>A0AAP3XQZ6_9PROT</name>
<keyword evidence="4" id="KW-0732">Signal</keyword>
<evidence type="ECO:0000256" key="4">
    <source>
        <dbReference type="SAM" id="SignalP"/>
    </source>
</evidence>
<reference evidence="5 6" key="1">
    <citation type="submission" date="2023-03" db="EMBL/GenBank/DDBJ databases">
        <title>YIM 152171 draft genome.</title>
        <authorList>
            <person name="Yang Z."/>
        </authorList>
    </citation>
    <scope>NUCLEOTIDE SEQUENCE [LARGE SCALE GENOMIC DNA]</scope>
    <source>
        <strain evidence="5 6">YIM 152171</strain>
    </source>
</reference>
<dbReference type="InterPro" id="IPR012334">
    <property type="entry name" value="Pectin_lyas_fold"/>
</dbReference>
<dbReference type="RefSeq" id="WP_327788485.1">
    <property type="nucleotide sequence ID" value="NZ_JARGEQ010000061.1"/>
</dbReference>
<keyword evidence="1" id="KW-0479">Metal-binding</keyword>
<dbReference type="EMBL" id="JARGEQ010000061">
    <property type="protein sequence ID" value="MDF1586065.1"/>
    <property type="molecule type" value="Genomic_DNA"/>
</dbReference>
<dbReference type="InterPro" id="IPR011050">
    <property type="entry name" value="Pectin_lyase_fold/virulence"/>
</dbReference>
<keyword evidence="6" id="KW-1185">Reference proteome</keyword>
<sequence>MKPALLAACAALLASPAAGAALPAFPGAEGFGAVALGGRGGVVHHVTTLADGGPGSLRACVESSGPRVCVFLVGGTITLEDELAVEEPRLTIAGQTAPGGGIQLRLSAQSKHSLLRISTHDVVVRHLRLRRGASSLETFPKGVCCGDTLALRDARAVILDHLSIAYATDENVEISNTRDVTIQNSIIAWGLRFSSSADTVRDPKQHHSMGILVRDGSDRVSLLGNLLAFNLNRNPRLASGLTDFRGNTVFGASANPVTADGDATANIVGNSFDPRPLGNYRFIVKTGDRAAVHAADNETPVAIFAEGSRAAERPFLLPYELPVAAAQARSRVLEGAGALPRDSLDAAIVQHARSGSGALVDDPVEAGGWPVLDSGEPWPDHDRDGMDDRWERTNGLSPRHPSDGAKADGTDGYTNLERFLNAMAQPQ</sequence>
<evidence type="ECO:0000256" key="2">
    <source>
        <dbReference type="ARBA" id="ARBA00023180"/>
    </source>
</evidence>
<accession>A0AAP3XQZ6</accession>
<dbReference type="PANTHER" id="PTHR42970">
    <property type="entry name" value="PECTATE LYASE C-RELATED"/>
    <property type="match status" value="1"/>
</dbReference>